<evidence type="ECO:0000256" key="11">
    <source>
        <dbReference type="ARBA" id="ARBA00023012"/>
    </source>
</evidence>
<keyword evidence="9" id="KW-0067">ATP-binding</keyword>
<dbReference type="FunFam" id="3.30.70.270:FF:000001">
    <property type="entry name" value="Diguanylate cyclase domain protein"/>
    <property type="match status" value="1"/>
</dbReference>
<feature type="transmembrane region" description="Helical" evidence="13">
    <location>
        <begin position="9"/>
        <end position="28"/>
    </location>
</feature>
<comment type="cofactor">
    <cofactor evidence="1">
        <name>Mg(2+)</name>
        <dbReference type="ChEBI" id="CHEBI:18420"/>
    </cofactor>
</comment>
<feature type="domain" description="GGDEF" evidence="17">
    <location>
        <begin position="602"/>
        <end position="735"/>
    </location>
</feature>
<dbReference type="SUPFAM" id="SSF55785">
    <property type="entry name" value="PYP-like sensor domain (PAS domain)"/>
    <property type="match status" value="3"/>
</dbReference>
<dbReference type="InterPro" id="IPR025201">
    <property type="entry name" value="KdpD_TM"/>
</dbReference>
<proteinExistence type="predicted"/>
<evidence type="ECO:0000256" key="3">
    <source>
        <dbReference type="ARBA" id="ARBA00004533"/>
    </source>
</evidence>
<dbReference type="InterPro" id="IPR043128">
    <property type="entry name" value="Rev_trsase/Diguanyl_cyclase"/>
</dbReference>
<dbReference type="InterPro" id="IPR035965">
    <property type="entry name" value="PAS-like_dom_sf"/>
</dbReference>
<dbReference type="GO" id="GO:0000160">
    <property type="term" value="P:phosphorelay signal transduction system"/>
    <property type="evidence" value="ECO:0007669"/>
    <property type="project" value="UniProtKB-KW"/>
</dbReference>
<evidence type="ECO:0000256" key="12">
    <source>
        <dbReference type="ARBA" id="ARBA00023136"/>
    </source>
</evidence>
<dbReference type="SMART" id="SM00052">
    <property type="entry name" value="EAL"/>
    <property type="match status" value="1"/>
</dbReference>
<dbReference type="GO" id="GO:0005524">
    <property type="term" value="F:ATP binding"/>
    <property type="evidence" value="ECO:0007669"/>
    <property type="project" value="UniProtKB-KW"/>
</dbReference>
<keyword evidence="10 13" id="KW-1133">Transmembrane helix</keyword>
<feature type="transmembrane region" description="Helical" evidence="13">
    <location>
        <begin position="94"/>
        <end position="113"/>
    </location>
</feature>
<evidence type="ECO:0000256" key="5">
    <source>
        <dbReference type="ARBA" id="ARBA00022679"/>
    </source>
</evidence>
<dbReference type="Gene3D" id="1.20.120.620">
    <property type="entry name" value="Backbone structure of the membrane domain of e. Coli histidine kinase receptor kdpd"/>
    <property type="match status" value="1"/>
</dbReference>
<feature type="domain" description="PAC" evidence="15">
    <location>
        <begin position="396"/>
        <end position="448"/>
    </location>
</feature>
<dbReference type="Gene3D" id="2.10.70.100">
    <property type="match status" value="1"/>
</dbReference>
<keyword evidence="19" id="KW-1185">Reference proteome</keyword>
<accession>A0A7X0BRS6</accession>
<evidence type="ECO:0000256" key="1">
    <source>
        <dbReference type="ARBA" id="ARBA00001946"/>
    </source>
</evidence>
<dbReference type="Proteomes" id="UP000557193">
    <property type="component" value="Unassembled WGS sequence"/>
</dbReference>
<dbReference type="Pfam" id="PF00990">
    <property type="entry name" value="GGDEF"/>
    <property type="match status" value="1"/>
</dbReference>
<evidence type="ECO:0000256" key="8">
    <source>
        <dbReference type="ARBA" id="ARBA00022777"/>
    </source>
</evidence>
<dbReference type="Pfam" id="PF08448">
    <property type="entry name" value="PAS_4"/>
    <property type="match status" value="1"/>
</dbReference>
<dbReference type="Gene3D" id="3.30.70.270">
    <property type="match status" value="1"/>
</dbReference>
<dbReference type="CDD" id="cd00130">
    <property type="entry name" value="PAS"/>
    <property type="match status" value="3"/>
</dbReference>
<dbReference type="PANTHER" id="PTHR44757:SF2">
    <property type="entry name" value="BIOFILM ARCHITECTURE MAINTENANCE PROTEIN MBAA"/>
    <property type="match status" value="1"/>
</dbReference>
<dbReference type="RefSeq" id="WP_184680334.1">
    <property type="nucleotide sequence ID" value="NZ_JACHLL010000001.1"/>
</dbReference>
<feature type="domain" description="PAS" evidence="14">
    <location>
        <begin position="202"/>
        <end position="272"/>
    </location>
</feature>
<dbReference type="SMART" id="SM00086">
    <property type="entry name" value="PAC"/>
    <property type="match status" value="3"/>
</dbReference>
<keyword evidence="8" id="KW-0418">Kinase</keyword>
<organism evidence="18 19">
    <name type="scientific">Pseudomonas fluvialis</name>
    <dbReference type="NCBI Taxonomy" id="1793966"/>
    <lineage>
        <taxon>Bacteria</taxon>
        <taxon>Pseudomonadati</taxon>
        <taxon>Pseudomonadota</taxon>
        <taxon>Gammaproteobacteria</taxon>
        <taxon>Pseudomonadales</taxon>
        <taxon>Pseudomonadaceae</taxon>
        <taxon>Pseudomonas</taxon>
    </lineage>
</organism>
<dbReference type="SMART" id="SM00091">
    <property type="entry name" value="PAS"/>
    <property type="match status" value="2"/>
</dbReference>
<feature type="domain" description="PAS" evidence="14">
    <location>
        <begin position="445"/>
        <end position="491"/>
    </location>
</feature>
<comment type="caution">
    <text evidence="18">The sequence shown here is derived from an EMBL/GenBank/DDBJ whole genome shotgun (WGS) entry which is preliminary data.</text>
</comment>
<dbReference type="InterPro" id="IPR000700">
    <property type="entry name" value="PAS-assoc_C"/>
</dbReference>
<dbReference type="InterPro" id="IPR001633">
    <property type="entry name" value="EAL_dom"/>
</dbReference>
<dbReference type="NCBIfam" id="TIGR00229">
    <property type="entry name" value="sensory_box"/>
    <property type="match status" value="2"/>
</dbReference>
<evidence type="ECO:0000256" key="6">
    <source>
        <dbReference type="ARBA" id="ARBA00022692"/>
    </source>
</evidence>
<dbReference type="AlphaFoldDB" id="A0A7X0BRS6"/>
<dbReference type="SMART" id="SM00267">
    <property type="entry name" value="GGDEF"/>
    <property type="match status" value="1"/>
</dbReference>
<dbReference type="GO" id="GO:0016301">
    <property type="term" value="F:kinase activity"/>
    <property type="evidence" value="ECO:0007669"/>
    <property type="project" value="UniProtKB-KW"/>
</dbReference>
<dbReference type="PROSITE" id="PS50887">
    <property type="entry name" value="GGDEF"/>
    <property type="match status" value="1"/>
</dbReference>
<dbReference type="GO" id="GO:0005886">
    <property type="term" value="C:plasma membrane"/>
    <property type="evidence" value="ECO:0007669"/>
    <property type="project" value="UniProtKB-SubCell"/>
</dbReference>
<reference evidence="18 19" key="1">
    <citation type="submission" date="2020-08" db="EMBL/GenBank/DDBJ databases">
        <title>Functional genomics of gut bacteria from endangered species of beetles.</title>
        <authorList>
            <person name="Carlos-Shanley C."/>
        </authorList>
    </citation>
    <scope>NUCLEOTIDE SEQUENCE [LARGE SCALE GENOMIC DNA]</scope>
    <source>
        <strain evidence="18 19">S00202</strain>
    </source>
</reference>
<dbReference type="InterPro" id="IPR035919">
    <property type="entry name" value="EAL_sf"/>
</dbReference>
<keyword evidence="5" id="KW-0808">Transferase</keyword>
<dbReference type="PANTHER" id="PTHR44757">
    <property type="entry name" value="DIGUANYLATE CYCLASE DGCP"/>
    <property type="match status" value="1"/>
</dbReference>
<dbReference type="Gene3D" id="3.30.450.20">
    <property type="entry name" value="PAS domain"/>
    <property type="match status" value="3"/>
</dbReference>
<feature type="domain" description="PAC" evidence="15">
    <location>
        <begin position="275"/>
        <end position="327"/>
    </location>
</feature>
<feature type="transmembrane region" description="Helical" evidence="13">
    <location>
        <begin position="125"/>
        <end position="153"/>
    </location>
</feature>
<dbReference type="NCBIfam" id="TIGR00254">
    <property type="entry name" value="GGDEF"/>
    <property type="match status" value="1"/>
</dbReference>
<dbReference type="Pfam" id="PF08447">
    <property type="entry name" value="PAS_3"/>
    <property type="match status" value="1"/>
</dbReference>
<sequence length="1008" mass="112480">MTRNPRSRFIFMATLGYALLALAWIFFSDQLLSGLVDEHAIIWLSTAKGVFFVVTTSALLFACLQAVPQRPATVPGELGILGEAASSSRASRGLFYLFAMVIPLAVLALRLQLPIDPSQRPLLVMFMFPIILSAVLGGLGPGLLATAMTTLLVSYALMPPLYSLQIDAGHDQLQLLFLLCNGVLISLLSEMSHQAMRRLELNRRLLDSVVSGSSDAIYVKDQAGRYLLINRAAAEVVGQPPEQIIGHDDYAIFPRESAELIRDKDRGVMASDHPLTHEEQITTLDGKELTFLVTKGPVYNRHGQVNGLFGISRDITERKRAEASLRTAQKLAGLGSWEWNLQDDSHYWSEEVYRLYGRDPALPPATYPEVQHYFTETSWSNLSQAVEACMSLGTPYACDAEIIRPDGSHRWICARGQARYDRSGKMVQLHGTVQDITSQKLFELTQREAGAVFDSSYEGIMVVSPQKTILKVNPAFTRITGYSAEEVLGKSPRLLSSGRHGGTFYQAMWRDVRQNGIWHGEIWNRRKNGEIYAEQLSIVVVHDQNGAVQYYIGMFSDISQLKAHEAELNRIAHFDPLTGLPNRRLLADRLEQSIIRAQRSQKSLAVCFLDLDGFKAINDQYGHSAGDQLLVGISDNLKRVLRGDDTLARLGGDEFVLLLSNIQSPEECALILERVLQAVGRPTAVEEVMVSISASIGVSLYPSDHADADTLLRHADQAMYLAKEAGRNRYHLFDPENDRKAQDHRRALEQLRTALERQQFTLYYQPKVDLRDGRVIGAEALVRWLHPECGLVPPLEFLGHLYGSDLEQPFGEWVIETALTQLALWHQCGLPLTISVNISANHLLRENFTSHLAAALARHAPSLARHFELEVLETAAIADMEQAVTILQHCRTLGVHFSLDDFGTGYSSLTYLRKLPVDTLKIDQSFVRDMLKDPEDLGIVESVIRLADAFNRQVIAEGVETLEHGATLLNMGCSQVQGYGIAKPMPAEQLLDWAEQWRSEGLWRTLSR</sequence>
<dbReference type="InterPro" id="IPR029787">
    <property type="entry name" value="Nucleotide_cyclase"/>
</dbReference>
<dbReference type="CDD" id="cd01949">
    <property type="entry name" value="GGDEF"/>
    <property type="match status" value="1"/>
</dbReference>
<evidence type="ECO:0000259" key="17">
    <source>
        <dbReference type="PROSITE" id="PS50887"/>
    </source>
</evidence>
<dbReference type="SUPFAM" id="SSF141868">
    <property type="entry name" value="EAL domain-like"/>
    <property type="match status" value="1"/>
</dbReference>
<gene>
    <name evidence="18" type="ORF">HNP49_000496</name>
</gene>
<evidence type="ECO:0000313" key="18">
    <source>
        <dbReference type="EMBL" id="MBB6340346.1"/>
    </source>
</evidence>
<comment type="subcellular location">
    <subcellularLocation>
        <location evidence="3">Cell inner membrane</location>
    </subcellularLocation>
    <subcellularLocation>
        <location evidence="2">Membrane</location>
        <topology evidence="2">Multi-pass membrane protein</topology>
    </subcellularLocation>
</comment>
<dbReference type="InterPro" id="IPR052155">
    <property type="entry name" value="Biofilm_reg_signaling"/>
</dbReference>
<evidence type="ECO:0000259" key="14">
    <source>
        <dbReference type="PROSITE" id="PS50112"/>
    </source>
</evidence>
<protein>
    <submittedName>
        <fullName evidence="18">Diguanylate cyclase (GGDEF)-like protein/PAS domain S-box-containing protein</fullName>
    </submittedName>
</protein>
<evidence type="ECO:0000259" key="15">
    <source>
        <dbReference type="PROSITE" id="PS50113"/>
    </source>
</evidence>
<dbReference type="Pfam" id="PF13426">
    <property type="entry name" value="PAS_9"/>
    <property type="match status" value="1"/>
</dbReference>
<dbReference type="InterPro" id="IPR000014">
    <property type="entry name" value="PAS"/>
</dbReference>
<evidence type="ECO:0000256" key="10">
    <source>
        <dbReference type="ARBA" id="ARBA00022989"/>
    </source>
</evidence>
<keyword evidence="12 13" id="KW-0472">Membrane</keyword>
<keyword evidence="7" id="KW-0547">Nucleotide-binding</keyword>
<dbReference type="SUPFAM" id="SSF55073">
    <property type="entry name" value="Nucleotide cyclase"/>
    <property type="match status" value="1"/>
</dbReference>
<feature type="domain" description="EAL" evidence="16">
    <location>
        <begin position="744"/>
        <end position="998"/>
    </location>
</feature>
<evidence type="ECO:0000256" key="13">
    <source>
        <dbReference type="SAM" id="Phobius"/>
    </source>
</evidence>
<dbReference type="PROSITE" id="PS50112">
    <property type="entry name" value="PAS"/>
    <property type="match status" value="2"/>
</dbReference>
<dbReference type="InterPro" id="IPR013655">
    <property type="entry name" value="PAS_fold_3"/>
</dbReference>
<dbReference type="InterPro" id="IPR013656">
    <property type="entry name" value="PAS_4"/>
</dbReference>
<evidence type="ECO:0000256" key="9">
    <source>
        <dbReference type="ARBA" id="ARBA00022840"/>
    </source>
</evidence>
<evidence type="ECO:0000259" key="16">
    <source>
        <dbReference type="PROSITE" id="PS50883"/>
    </source>
</evidence>
<keyword evidence="11" id="KW-0902">Two-component regulatory system</keyword>
<dbReference type="InterPro" id="IPR038318">
    <property type="entry name" value="KdpD_sf"/>
</dbReference>
<dbReference type="InterPro" id="IPR000160">
    <property type="entry name" value="GGDEF_dom"/>
</dbReference>
<name>A0A7X0BRS6_9PSED</name>
<dbReference type="Gene3D" id="3.20.20.450">
    <property type="entry name" value="EAL domain"/>
    <property type="match status" value="1"/>
</dbReference>
<dbReference type="InterPro" id="IPR001610">
    <property type="entry name" value="PAC"/>
</dbReference>
<feature type="transmembrane region" description="Helical" evidence="13">
    <location>
        <begin position="173"/>
        <end position="189"/>
    </location>
</feature>
<feature type="transmembrane region" description="Helical" evidence="13">
    <location>
        <begin position="40"/>
        <end position="64"/>
    </location>
</feature>
<evidence type="ECO:0000313" key="19">
    <source>
        <dbReference type="Proteomes" id="UP000557193"/>
    </source>
</evidence>
<feature type="domain" description="PAC" evidence="15">
    <location>
        <begin position="518"/>
        <end position="570"/>
    </location>
</feature>
<evidence type="ECO:0000256" key="7">
    <source>
        <dbReference type="ARBA" id="ARBA00022741"/>
    </source>
</evidence>
<dbReference type="PROSITE" id="PS50113">
    <property type="entry name" value="PAC"/>
    <property type="match status" value="3"/>
</dbReference>
<dbReference type="Pfam" id="PF00563">
    <property type="entry name" value="EAL"/>
    <property type="match status" value="1"/>
</dbReference>
<keyword evidence="4" id="KW-0597">Phosphoprotein</keyword>
<dbReference type="CDD" id="cd01948">
    <property type="entry name" value="EAL"/>
    <property type="match status" value="1"/>
</dbReference>
<dbReference type="Pfam" id="PF13493">
    <property type="entry name" value="DUF4118"/>
    <property type="match status" value="1"/>
</dbReference>
<dbReference type="EMBL" id="JACHLL010000001">
    <property type="protein sequence ID" value="MBB6340346.1"/>
    <property type="molecule type" value="Genomic_DNA"/>
</dbReference>
<evidence type="ECO:0000256" key="4">
    <source>
        <dbReference type="ARBA" id="ARBA00022553"/>
    </source>
</evidence>
<dbReference type="PROSITE" id="PS50883">
    <property type="entry name" value="EAL"/>
    <property type="match status" value="1"/>
</dbReference>
<evidence type="ECO:0000256" key="2">
    <source>
        <dbReference type="ARBA" id="ARBA00004141"/>
    </source>
</evidence>
<keyword evidence="6 13" id="KW-0812">Transmembrane</keyword>